<dbReference type="AlphaFoldDB" id="A0A9D5DF66"/>
<dbReference type="SUPFAM" id="SSF46565">
    <property type="entry name" value="Chaperone J-domain"/>
    <property type="match status" value="1"/>
</dbReference>
<dbReference type="Gene3D" id="1.10.287.110">
    <property type="entry name" value="DnaJ domain"/>
    <property type="match status" value="1"/>
</dbReference>
<dbReference type="PROSITE" id="PS50076">
    <property type="entry name" value="DNAJ_2"/>
    <property type="match status" value="1"/>
</dbReference>
<sequence>MLSDRLRDYQRSRSGGAGRRSAVDDILVKESRCLGGFGLDVGCASLGVGSVGAGGGPGSEDVSSRLSYSPSVASNDSKTKSDYVRTLRSQSRVYGKRGLISDQDEFGGDGPGCAQRRRILGDSSGCDGSGPNSPMSELRVLNKRVLISYKYYDVLELQPGSSLECIKKAYRKKASKLHPDKQRSVSQEQREQSLAKFRQVQESYEFLSNPNKKEVYDEYGDDIIKYGFLEHWNDMKGIFETKVPNNSNSCSGVSMDQSVMNSGNQGKSGRFSDWEAFWQDLLVYLFFKPVLKKSCIELRDLPSMNISVCSYRTLISSSYSYLRRLLSMPSRLFGDPVVIKLDPQDISASSSKTLPVLKKGLFSRLADHYSSQSSKIPDSFFSAQVIGSDPSCLQVNRDSVGLKGASNRGTGTSKDKAFGAIFCESEQGWAKFLSLSRREFENKSEGSNNFKRRLKEIQAEFDWIILVFVSEEQLPTQDQELLLDYYNIKDDIKETKSCENLPTDLDIIEQTAEASDSSDIFPCLILKPKSSNTSTGSSDISYSRPSNTQINQIIRQLDLLSNIQENLPTHPMIEFISNGEPAPSVGNGGSASQ</sequence>
<dbReference type="Pfam" id="PF00226">
    <property type="entry name" value="DnaJ"/>
    <property type="match status" value="1"/>
</dbReference>
<dbReference type="InterPro" id="IPR001623">
    <property type="entry name" value="DnaJ_domain"/>
</dbReference>
<dbReference type="SMART" id="SM00271">
    <property type="entry name" value="DnaJ"/>
    <property type="match status" value="1"/>
</dbReference>
<feature type="compositionally biased region" description="Basic and acidic residues" evidence="1">
    <location>
        <begin position="1"/>
        <end position="11"/>
    </location>
</feature>
<dbReference type="PANTHER" id="PTHR43948">
    <property type="entry name" value="DNAJ HOMOLOG SUBFAMILY B"/>
    <property type="match status" value="1"/>
</dbReference>
<name>A0A9D5DF66_9CRYT</name>
<feature type="compositionally biased region" description="Polar residues" evidence="1">
    <location>
        <begin position="64"/>
        <end position="76"/>
    </location>
</feature>
<dbReference type="EMBL" id="JAPCXC010000083">
    <property type="protein sequence ID" value="KAJ1606134.1"/>
    <property type="molecule type" value="Genomic_DNA"/>
</dbReference>
<accession>A0A9D5DF66</accession>
<feature type="region of interest" description="Disordered" evidence="1">
    <location>
        <begin position="54"/>
        <end position="82"/>
    </location>
</feature>
<dbReference type="PANTHER" id="PTHR43948:SF10">
    <property type="entry name" value="MRJ, ISOFORM E"/>
    <property type="match status" value="1"/>
</dbReference>
<dbReference type="PROSITE" id="PS00636">
    <property type="entry name" value="DNAJ_1"/>
    <property type="match status" value="1"/>
</dbReference>
<evidence type="ECO:0000313" key="3">
    <source>
        <dbReference type="EMBL" id="KAJ1606134.1"/>
    </source>
</evidence>
<gene>
    <name evidence="3" type="ORF">OJ253_2843</name>
</gene>
<comment type="caution">
    <text evidence="3">The sequence shown here is derived from an EMBL/GenBank/DDBJ whole genome shotgun (WGS) entry which is preliminary data.</text>
</comment>
<dbReference type="CDD" id="cd06257">
    <property type="entry name" value="DnaJ"/>
    <property type="match status" value="1"/>
</dbReference>
<organism evidence="3">
    <name type="scientific">Cryptosporidium canis</name>
    <dbReference type="NCBI Taxonomy" id="195482"/>
    <lineage>
        <taxon>Eukaryota</taxon>
        <taxon>Sar</taxon>
        <taxon>Alveolata</taxon>
        <taxon>Apicomplexa</taxon>
        <taxon>Conoidasida</taxon>
        <taxon>Coccidia</taxon>
        <taxon>Eucoccidiorida</taxon>
        <taxon>Eimeriorina</taxon>
        <taxon>Cryptosporidiidae</taxon>
        <taxon>Cryptosporidium</taxon>
    </lineage>
</organism>
<evidence type="ECO:0000259" key="2">
    <source>
        <dbReference type="PROSITE" id="PS50076"/>
    </source>
</evidence>
<dbReference type="InterPro" id="IPR036869">
    <property type="entry name" value="J_dom_sf"/>
</dbReference>
<proteinExistence type="predicted"/>
<reference evidence="3" key="1">
    <citation type="submission" date="2022-10" db="EMBL/GenBank/DDBJ databases">
        <title>Adaptive evolution leads to modifications in subtelomeric GC content in a zoonotic Cryptosporidium species.</title>
        <authorList>
            <person name="Li J."/>
            <person name="Feng Y."/>
            <person name="Xiao L."/>
        </authorList>
    </citation>
    <scope>NUCLEOTIDE SEQUENCE</scope>
    <source>
        <strain evidence="3">33844</strain>
    </source>
</reference>
<protein>
    <submittedName>
        <fullName evidence="3">DNAj-like protein</fullName>
    </submittedName>
</protein>
<dbReference type="Proteomes" id="UP001067231">
    <property type="component" value="Unassembled WGS sequence"/>
</dbReference>
<evidence type="ECO:0000256" key="1">
    <source>
        <dbReference type="SAM" id="MobiDB-lite"/>
    </source>
</evidence>
<dbReference type="PRINTS" id="PR00625">
    <property type="entry name" value="JDOMAIN"/>
</dbReference>
<dbReference type="OrthoDB" id="10250354at2759"/>
<feature type="domain" description="J" evidence="2">
    <location>
        <begin position="150"/>
        <end position="220"/>
    </location>
</feature>
<feature type="region of interest" description="Disordered" evidence="1">
    <location>
        <begin position="1"/>
        <end position="21"/>
    </location>
</feature>
<dbReference type="InterPro" id="IPR018253">
    <property type="entry name" value="DnaJ_domain_CS"/>
</dbReference>
<feature type="region of interest" description="Disordered" evidence="1">
    <location>
        <begin position="105"/>
        <end position="132"/>
    </location>
</feature>